<evidence type="ECO:0000259" key="5">
    <source>
        <dbReference type="Pfam" id="PF08241"/>
    </source>
</evidence>
<organism evidence="6 7">
    <name type="scientific">Sphagnum troendelagicum</name>
    <dbReference type="NCBI Taxonomy" id="128251"/>
    <lineage>
        <taxon>Eukaryota</taxon>
        <taxon>Viridiplantae</taxon>
        <taxon>Streptophyta</taxon>
        <taxon>Embryophyta</taxon>
        <taxon>Bryophyta</taxon>
        <taxon>Sphagnophytina</taxon>
        <taxon>Sphagnopsida</taxon>
        <taxon>Sphagnales</taxon>
        <taxon>Sphagnaceae</taxon>
        <taxon>Sphagnum</taxon>
    </lineage>
</organism>
<evidence type="ECO:0000313" key="6">
    <source>
        <dbReference type="EMBL" id="CAK9209395.1"/>
    </source>
</evidence>
<evidence type="ECO:0000313" key="7">
    <source>
        <dbReference type="Proteomes" id="UP001497512"/>
    </source>
</evidence>
<dbReference type="PANTHER" id="PTHR12176:SF80">
    <property type="entry name" value="EEF1A LYSINE METHYLTRANSFERASE 4"/>
    <property type="match status" value="1"/>
</dbReference>
<dbReference type="PANTHER" id="PTHR12176">
    <property type="entry name" value="SAM-DEPENDENT METHYLTRANSFERASE SUPERFAMILY PROTEIN"/>
    <property type="match status" value="1"/>
</dbReference>
<keyword evidence="7" id="KW-1185">Reference proteome</keyword>
<dbReference type="Gene3D" id="3.40.50.150">
    <property type="entry name" value="Vaccinia Virus protein VP39"/>
    <property type="match status" value="1"/>
</dbReference>
<gene>
    <name evidence="6" type="ORF">CSSPTR1EN2_LOCUS9684</name>
</gene>
<evidence type="ECO:0000256" key="4">
    <source>
        <dbReference type="SAM" id="MobiDB-lite"/>
    </source>
</evidence>
<feature type="compositionally biased region" description="Low complexity" evidence="4">
    <location>
        <begin position="10"/>
        <end position="23"/>
    </location>
</feature>
<sequence length="273" mass="31211">MATEEEFKPLGKGLSSSLHSSAGVRRQDPPSNALVYLAPEYWDERFEEEEHYEWLKDYSHFRDLLLSHVKPTDRVLEVGAGNSHLSEEMYRDGITNITCTDLSPVAVKRMHTRFQEFPGQCMVAAEANMLNLPFDDQSFDVVIEKGAMDVLFVDSGDPWSPKQEVTDSVHSMLAETHRVLTSNGLFISIAFGQPHFRRPMFEAEGFTWTMQYATFGNGFHYFFYYLHKGSKDPLDIKSAIASLDPIQENLDMVHEHMDNEDFLLNLTLVDDDS</sequence>
<dbReference type="InterPro" id="IPR029063">
    <property type="entry name" value="SAM-dependent_MTases_sf"/>
</dbReference>
<dbReference type="InterPro" id="IPR051419">
    <property type="entry name" value="Lys/N-term_MeTrsfase_sf"/>
</dbReference>
<feature type="region of interest" description="Disordered" evidence="4">
    <location>
        <begin position="1"/>
        <end position="29"/>
    </location>
</feature>
<dbReference type="CDD" id="cd02440">
    <property type="entry name" value="AdoMet_MTases"/>
    <property type="match status" value="1"/>
</dbReference>
<keyword evidence="3" id="KW-0808">Transferase</keyword>
<dbReference type="Proteomes" id="UP001497512">
    <property type="component" value="Chromosome 17"/>
</dbReference>
<reference evidence="6" key="1">
    <citation type="submission" date="2024-02" db="EMBL/GenBank/DDBJ databases">
        <authorList>
            <consortium name="ELIXIR-Norway"/>
            <consortium name="Elixir Norway"/>
        </authorList>
    </citation>
    <scope>NUCLEOTIDE SEQUENCE</scope>
</reference>
<evidence type="ECO:0000256" key="2">
    <source>
        <dbReference type="ARBA" id="ARBA00022603"/>
    </source>
</evidence>
<name>A0ABP0TZQ6_9BRYO</name>
<evidence type="ECO:0000256" key="3">
    <source>
        <dbReference type="ARBA" id="ARBA00022679"/>
    </source>
</evidence>
<proteinExistence type="inferred from homology"/>
<accession>A0ABP0TZQ6</accession>
<keyword evidence="2" id="KW-0489">Methyltransferase</keyword>
<dbReference type="Pfam" id="PF08241">
    <property type="entry name" value="Methyltransf_11"/>
    <property type="match status" value="1"/>
</dbReference>
<evidence type="ECO:0000256" key="1">
    <source>
        <dbReference type="ARBA" id="ARBA00008361"/>
    </source>
</evidence>
<dbReference type="InterPro" id="IPR013216">
    <property type="entry name" value="Methyltransf_11"/>
</dbReference>
<dbReference type="SUPFAM" id="SSF53335">
    <property type="entry name" value="S-adenosyl-L-methionine-dependent methyltransferases"/>
    <property type="match status" value="1"/>
</dbReference>
<comment type="similarity">
    <text evidence="1">Belongs to the methyltransferase superfamily.</text>
</comment>
<feature type="domain" description="Methyltransferase type 11" evidence="5">
    <location>
        <begin position="76"/>
        <end position="187"/>
    </location>
</feature>
<dbReference type="EMBL" id="OZ019909">
    <property type="protein sequence ID" value="CAK9209395.1"/>
    <property type="molecule type" value="Genomic_DNA"/>
</dbReference>
<protein>
    <recommendedName>
        <fullName evidence="5">Methyltransferase type 11 domain-containing protein</fullName>
    </recommendedName>
</protein>